<comment type="caution">
    <text evidence="4">The sequence shown here is derived from an EMBL/GenBank/DDBJ whole genome shotgun (WGS) entry which is preliminary data.</text>
</comment>
<dbReference type="InterPro" id="IPR026444">
    <property type="entry name" value="Secre_tail"/>
</dbReference>
<dbReference type="InterPro" id="IPR013783">
    <property type="entry name" value="Ig-like_fold"/>
</dbReference>
<dbReference type="PROSITE" id="PS50853">
    <property type="entry name" value="FN3"/>
    <property type="match status" value="1"/>
</dbReference>
<evidence type="ECO:0000256" key="1">
    <source>
        <dbReference type="ARBA" id="ARBA00022729"/>
    </source>
</evidence>
<dbReference type="Pfam" id="PF00041">
    <property type="entry name" value="fn3"/>
    <property type="match status" value="1"/>
</dbReference>
<dbReference type="Gene3D" id="2.60.120.260">
    <property type="entry name" value="Galactose-binding domain-like"/>
    <property type="match status" value="1"/>
</dbReference>
<dbReference type="InterPro" id="IPR036116">
    <property type="entry name" value="FN3_sf"/>
</dbReference>
<reference evidence="4 5" key="1">
    <citation type="submission" date="2014-07" db="EMBL/GenBank/DDBJ databases">
        <title>Genome of Chryseobacterium formosense LMG 24722.</title>
        <authorList>
            <person name="Pipes S.E."/>
            <person name="Stropko S.J."/>
            <person name="Newman J.D."/>
        </authorList>
    </citation>
    <scope>NUCLEOTIDE SEQUENCE [LARGE SCALE GENOMIC DNA]</scope>
    <source>
        <strain evidence="4 5">LMG 24722</strain>
    </source>
</reference>
<accession>A0A085Z188</accession>
<gene>
    <name evidence="4" type="ORF">IX39_17590</name>
</gene>
<sequence>MKKNLLVGAAALFSSFLYSQTYCTPSFASGCTYGDQIDSFQIPSVAFSHTDTVCSTGAYGDFTSQSINLNAGVNYPFQITHGFGDQIVKIWIDFDNNGTFTDAAPELVATASSILQGNDNITYGNLSIPATVTPGTYRMRVGDRYSTDPIPCNTDGYGEAHDYTVVVGAAPSCIAPTAPTVSAITASGATLSWTASSSAVGVGYEYYVSTSQTAPTNTTQATGSVTGSAVLTTPLSNLAPVTNYYVWVRSVCTATTKSSWSVSTIFKTLCAVEVPNYTFDFTGGVTECWQRADAGTPAGTPSGNDSNWYEDGFLNNGYEGAMKVNLYSNAWVGRFDSWLITPAFNLSGGAYQVKFDYGLTQYNSTDPSSLGSDDLVQFVISQDGGTTWNVLQTWDASSAVSNTSTPYSFSLANYPGANTKFAFYATNGDVIDQNDTEFFIDNFTVENTTLSTSETNKIKDKIQAYPNPFADVLNITDISGVQTISVVDVSGKIIKSFNKPETRIYLAGLPSGMYMIVLQMKDGSKQTIKAIKK</sequence>
<organism evidence="4 5">
    <name type="scientific">Chryseobacterium formosense</name>
    <dbReference type="NCBI Taxonomy" id="236814"/>
    <lineage>
        <taxon>Bacteria</taxon>
        <taxon>Pseudomonadati</taxon>
        <taxon>Bacteroidota</taxon>
        <taxon>Flavobacteriia</taxon>
        <taxon>Flavobacteriales</taxon>
        <taxon>Weeksellaceae</taxon>
        <taxon>Chryseobacterium group</taxon>
        <taxon>Chryseobacterium</taxon>
    </lineage>
</organism>
<dbReference type="Proteomes" id="UP000028713">
    <property type="component" value="Unassembled WGS sequence"/>
</dbReference>
<dbReference type="NCBIfam" id="NF038128">
    <property type="entry name" value="choice_anch_J"/>
    <property type="match status" value="1"/>
</dbReference>
<name>A0A085Z188_9FLAO</name>
<dbReference type="CDD" id="cd00063">
    <property type="entry name" value="FN3"/>
    <property type="match status" value="1"/>
</dbReference>
<dbReference type="eggNOG" id="COG3227">
    <property type="taxonomic scope" value="Bacteria"/>
</dbReference>
<dbReference type="InterPro" id="IPR003961">
    <property type="entry name" value="FN3_dom"/>
</dbReference>
<evidence type="ECO:0000259" key="3">
    <source>
        <dbReference type="PROSITE" id="PS50853"/>
    </source>
</evidence>
<dbReference type="STRING" id="236814.IX39_17590"/>
<protein>
    <recommendedName>
        <fullName evidence="3">Fibronectin type-III domain-containing protein</fullName>
    </recommendedName>
</protein>
<keyword evidence="1 2" id="KW-0732">Signal</keyword>
<dbReference type="RefSeq" id="WP_034678759.1">
    <property type="nucleotide sequence ID" value="NZ_FPAP01000003.1"/>
</dbReference>
<dbReference type="Pfam" id="PF18962">
    <property type="entry name" value="Por_Secre_tail"/>
    <property type="match status" value="1"/>
</dbReference>
<feature type="chain" id="PRO_5001800546" description="Fibronectin type-III domain-containing protein" evidence="2">
    <location>
        <begin position="20"/>
        <end position="533"/>
    </location>
</feature>
<dbReference type="EMBL" id="JPRP01000003">
    <property type="protein sequence ID" value="KFE98201.1"/>
    <property type="molecule type" value="Genomic_DNA"/>
</dbReference>
<keyword evidence="5" id="KW-1185">Reference proteome</keyword>
<evidence type="ECO:0000256" key="2">
    <source>
        <dbReference type="SAM" id="SignalP"/>
    </source>
</evidence>
<feature type="signal peptide" evidence="2">
    <location>
        <begin position="1"/>
        <end position="19"/>
    </location>
</feature>
<evidence type="ECO:0000313" key="5">
    <source>
        <dbReference type="Proteomes" id="UP000028713"/>
    </source>
</evidence>
<dbReference type="NCBIfam" id="TIGR04183">
    <property type="entry name" value="Por_Secre_tail"/>
    <property type="match status" value="1"/>
</dbReference>
<evidence type="ECO:0000313" key="4">
    <source>
        <dbReference type="EMBL" id="KFE98201.1"/>
    </source>
</evidence>
<dbReference type="Pfam" id="PF20009">
    <property type="entry name" value="GEVED"/>
    <property type="match status" value="1"/>
</dbReference>
<feature type="domain" description="Fibronectin type-III" evidence="3">
    <location>
        <begin position="175"/>
        <end position="271"/>
    </location>
</feature>
<dbReference type="InterPro" id="IPR045474">
    <property type="entry name" value="GEVED"/>
</dbReference>
<proteinExistence type="predicted"/>
<dbReference type="SUPFAM" id="SSF49265">
    <property type="entry name" value="Fibronectin type III"/>
    <property type="match status" value="1"/>
</dbReference>
<dbReference type="AlphaFoldDB" id="A0A085Z188"/>
<dbReference type="PROSITE" id="PS51257">
    <property type="entry name" value="PROKAR_LIPOPROTEIN"/>
    <property type="match status" value="1"/>
</dbReference>
<dbReference type="Gene3D" id="2.60.40.10">
    <property type="entry name" value="Immunoglobulins"/>
    <property type="match status" value="1"/>
</dbReference>
<dbReference type="OrthoDB" id="975384at2"/>